<dbReference type="AlphaFoldDB" id="A0A0S3F5W0"/>
<sequence length="61" mass="6477">MALSFVGATDKESIATIKALEAAYGPAWVNEWLAIRGVESTINIGRAAAAPYTSEKLHESV</sequence>
<reference evidence="1 2" key="1">
    <citation type="submission" date="2015-11" db="EMBL/GenBank/DDBJ databases">
        <title>A Two-component Flavoprotein Monooxygenase System MeaXY Responsible for para-Hydroxylation of 2-Methyl-6-ethylaniline and 2,6-Diethylaniline in Sphingobium baderi DE-13.</title>
        <authorList>
            <person name="Cheng M."/>
            <person name="Meng Q."/>
            <person name="Yang Y."/>
            <person name="Chu C."/>
            <person name="Yan X."/>
            <person name="He J."/>
            <person name="Li S."/>
        </authorList>
    </citation>
    <scope>NUCLEOTIDE SEQUENCE [LARGE SCALE GENOMIC DNA]</scope>
    <source>
        <strain evidence="1 2">DE-13</strain>
        <plasmid evidence="2">Plasmid pDE3</plasmid>
    </source>
</reference>
<evidence type="ECO:0000313" key="1">
    <source>
        <dbReference type="EMBL" id="ALR23172.1"/>
    </source>
</evidence>
<dbReference type="EMBL" id="CP013267">
    <property type="protein sequence ID" value="ALR23172.1"/>
    <property type="molecule type" value="Genomic_DNA"/>
</dbReference>
<organism evidence="1 2">
    <name type="scientific">Sphingobium baderi</name>
    <dbReference type="NCBI Taxonomy" id="1332080"/>
    <lineage>
        <taxon>Bacteria</taxon>
        <taxon>Pseudomonadati</taxon>
        <taxon>Pseudomonadota</taxon>
        <taxon>Alphaproteobacteria</taxon>
        <taxon>Sphingomonadales</taxon>
        <taxon>Sphingomonadaceae</taxon>
        <taxon>Sphingobium</taxon>
    </lineage>
</organism>
<geneLocation type="plasmid" evidence="1 2">
    <name>pDE3</name>
</geneLocation>
<protein>
    <submittedName>
        <fullName evidence="1">Uncharacterized protein</fullName>
    </submittedName>
</protein>
<proteinExistence type="predicted"/>
<evidence type="ECO:0000313" key="2">
    <source>
        <dbReference type="Proteomes" id="UP000056968"/>
    </source>
</evidence>
<name>A0A0S3F5W0_9SPHN</name>
<dbReference type="KEGG" id="sbd:ATN00_21990"/>
<dbReference type="Proteomes" id="UP000056968">
    <property type="component" value="Plasmid pDE3"/>
</dbReference>
<accession>A0A0S3F5W0</accession>
<keyword evidence="1" id="KW-0614">Plasmid</keyword>
<keyword evidence="2" id="KW-1185">Reference proteome</keyword>
<gene>
    <name evidence="1" type="ORF">ATN00_21990</name>
</gene>